<evidence type="ECO:0000313" key="2">
    <source>
        <dbReference type="EMBL" id="MCB7387041.1"/>
    </source>
</evidence>
<reference evidence="2 3" key="1">
    <citation type="submission" date="2021-10" db="EMBL/GenBank/DDBJ databases">
        <title>Collection of gut derived symbiotic bacterial strains cultured from healthy donors.</title>
        <authorList>
            <person name="Lin H."/>
            <person name="Littmann E."/>
            <person name="Kohout C."/>
            <person name="Pamer E.G."/>
        </authorList>
    </citation>
    <scope>NUCLEOTIDE SEQUENCE [LARGE SCALE GENOMIC DNA]</scope>
    <source>
        <strain evidence="2 3">DFI.1.165</strain>
    </source>
</reference>
<dbReference type="RefSeq" id="WP_066733594.1">
    <property type="nucleotide sequence ID" value="NZ_JAJCIQ010000003.1"/>
</dbReference>
<dbReference type="Pfam" id="PF20040">
    <property type="entry name" value="DUF6442"/>
    <property type="match status" value="1"/>
</dbReference>
<organism evidence="2 3">
    <name type="scientific">Bariatricus massiliensis</name>
    <dbReference type="NCBI Taxonomy" id="1745713"/>
    <lineage>
        <taxon>Bacteria</taxon>
        <taxon>Bacillati</taxon>
        <taxon>Bacillota</taxon>
        <taxon>Clostridia</taxon>
        <taxon>Lachnospirales</taxon>
        <taxon>Lachnospiraceae</taxon>
        <taxon>Bariatricus</taxon>
    </lineage>
</organism>
<evidence type="ECO:0000313" key="3">
    <source>
        <dbReference type="Proteomes" id="UP001299546"/>
    </source>
</evidence>
<keyword evidence="3" id="KW-1185">Reference proteome</keyword>
<dbReference type="Proteomes" id="UP001299546">
    <property type="component" value="Unassembled WGS sequence"/>
</dbReference>
<proteinExistence type="predicted"/>
<evidence type="ECO:0000256" key="1">
    <source>
        <dbReference type="SAM" id="Phobius"/>
    </source>
</evidence>
<keyword evidence="1" id="KW-0472">Membrane</keyword>
<comment type="caution">
    <text evidence="2">The sequence shown here is derived from an EMBL/GenBank/DDBJ whole genome shotgun (WGS) entry which is preliminary data.</text>
</comment>
<sequence length="104" mass="11498">MNKEEILQKSRQENKDEGMIAAEAAGRKIGVTAFCIVFVIIMLLNFFSGQSNYGVMAMFWAFLAAEAYPKYRFTKQKTYLVTVIAGAIASIAYILCVAVTALRG</sequence>
<accession>A0ABS8DF43</accession>
<protein>
    <submittedName>
        <fullName evidence="2">DUF6442 family protein</fullName>
    </submittedName>
</protein>
<feature type="transmembrane region" description="Helical" evidence="1">
    <location>
        <begin position="78"/>
        <end position="102"/>
    </location>
</feature>
<gene>
    <name evidence="2" type="ORF">LIZ65_07035</name>
</gene>
<keyword evidence="1" id="KW-0812">Transmembrane</keyword>
<dbReference type="EMBL" id="JAJCIS010000003">
    <property type="protein sequence ID" value="MCB7387041.1"/>
    <property type="molecule type" value="Genomic_DNA"/>
</dbReference>
<keyword evidence="1" id="KW-1133">Transmembrane helix</keyword>
<name>A0ABS8DF43_9FIRM</name>
<feature type="transmembrane region" description="Helical" evidence="1">
    <location>
        <begin position="29"/>
        <end position="47"/>
    </location>
</feature>
<dbReference type="InterPro" id="IPR045620">
    <property type="entry name" value="DUF6442"/>
</dbReference>